<dbReference type="SUPFAM" id="SSF51735">
    <property type="entry name" value="NAD(P)-binding Rossmann-fold domains"/>
    <property type="match status" value="1"/>
</dbReference>
<name>W4JT69_HETIT</name>
<dbReference type="InterPro" id="IPR050259">
    <property type="entry name" value="SDR"/>
</dbReference>
<dbReference type="GO" id="GO:0032787">
    <property type="term" value="P:monocarboxylic acid metabolic process"/>
    <property type="evidence" value="ECO:0007669"/>
    <property type="project" value="UniProtKB-ARBA"/>
</dbReference>
<dbReference type="PRINTS" id="PR00080">
    <property type="entry name" value="SDRFAMILY"/>
</dbReference>
<dbReference type="InterPro" id="IPR036291">
    <property type="entry name" value="NAD(P)-bd_dom_sf"/>
</dbReference>
<dbReference type="InParanoid" id="W4JT69"/>
<dbReference type="PANTHER" id="PTHR42879">
    <property type="entry name" value="3-OXOACYL-(ACYL-CARRIER-PROTEIN) REDUCTASE"/>
    <property type="match status" value="1"/>
</dbReference>
<keyword evidence="6" id="KW-1185">Reference proteome</keyword>
<dbReference type="RefSeq" id="XP_009551542.1">
    <property type="nucleotide sequence ID" value="XM_009553247.1"/>
</dbReference>
<evidence type="ECO:0000256" key="2">
    <source>
        <dbReference type="ARBA" id="ARBA00012948"/>
    </source>
</evidence>
<evidence type="ECO:0000256" key="4">
    <source>
        <dbReference type="ARBA" id="ARBA00048508"/>
    </source>
</evidence>
<comment type="catalytic activity">
    <reaction evidence="4">
        <text>a (3R)-hydroxyacyl-[ACP] + NADP(+) = a 3-oxoacyl-[ACP] + NADPH + H(+)</text>
        <dbReference type="Rhea" id="RHEA:17397"/>
        <dbReference type="Rhea" id="RHEA-COMP:9916"/>
        <dbReference type="Rhea" id="RHEA-COMP:9945"/>
        <dbReference type="ChEBI" id="CHEBI:15378"/>
        <dbReference type="ChEBI" id="CHEBI:57783"/>
        <dbReference type="ChEBI" id="CHEBI:58349"/>
        <dbReference type="ChEBI" id="CHEBI:78776"/>
        <dbReference type="ChEBI" id="CHEBI:78827"/>
        <dbReference type="EC" id="1.1.1.100"/>
    </reaction>
</comment>
<dbReference type="STRING" id="747525.W4JT69"/>
<organism evidence="5 6">
    <name type="scientific">Heterobasidion irregulare (strain TC 32-1)</name>
    <dbReference type="NCBI Taxonomy" id="747525"/>
    <lineage>
        <taxon>Eukaryota</taxon>
        <taxon>Fungi</taxon>
        <taxon>Dikarya</taxon>
        <taxon>Basidiomycota</taxon>
        <taxon>Agaricomycotina</taxon>
        <taxon>Agaricomycetes</taxon>
        <taxon>Russulales</taxon>
        <taxon>Bondarzewiaceae</taxon>
        <taxon>Heterobasidion</taxon>
        <taxon>Heterobasidion annosum species complex</taxon>
    </lineage>
</organism>
<dbReference type="KEGG" id="hir:HETIRDRAFT_106091"/>
<dbReference type="InterPro" id="IPR020904">
    <property type="entry name" value="Sc_DH/Rdtase_CS"/>
</dbReference>
<dbReference type="Pfam" id="PF13561">
    <property type="entry name" value="adh_short_C2"/>
    <property type="match status" value="1"/>
</dbReference>
<accession>W4JT69</accession>
<dbReference type="EC" id="1.1.1.100" evidence="2"/>
<evidence type="ECO:0000256" key="3">
    <source>
        <dbReference type="ARBA" id="ARBA00022857"/>
    </source>
</evidence>
<evidence type="ECO:0000313" key="5">
    <source>
        <dbReference type="EMBL" id="ETW76659.1"/>
    </source>
</evidence>
<proteinExistence type="inferred from homology"/>
<dbReference type="AlphaFoldDB" id="W4JT69"/>
<dbReference type="PROSITE" id="PS00061">
    <property type="entry name" value="ADH_SHORT"/>
    <property type="match status" value="1"/>
</dbReference>
<evidence type="ECO:0000256" key="1">
    <source>
        <dbReference type="ARBA" id="ARBA00006484"/>
    </source>
</evidence>
<dbReference type="eggNOG" id="KOG0725">
    <property type="taxonomic scope" value="Eukaryota"/>
</dbReference>
<comment type="similarity">
    <text evidence="1">Belongs to the short-chain dehydrogenases/reductases (SDR) family.</text>
</comment>
<dbReference type="GeneID" id="20666132"/>
<keyword evidence="3" id="KW-0521">NADP</keyword>
<dbReference type="GO" id="GO:0004316">
    <property type="term" value="F:3-oxoacyl-[acyl-carrier-protein] reductase (NADPH) activity"/>
    <property type="evidence" value="ECO:0007669"/>
    <property type="project" value="UniProtKB-EC"/>
</dbReference>
<dbReference type="Gene3D" id="3.40.50.720">
    <property type="entry name" value="NAD(P)-binding Rossmann-like Domain"/>
    <property type="match status" value="1"/>
</dbReference>
<dbReference type="FunFam" id="3.40.50.720:FF:000084">
    <property type="entry name" value="Short-chain dehydrogenase reductase"/>
    <property type="match status" value="1"/>
</dbReference>
<reference evidence="5 6" key="1">
    <citation type="journal article" date="2012" name="New Phytol.">
        <title>Insight into trade-off between wood decay and parasitism from the genome of a fungal forest pathogen.</title>
        <authorList>
            <person name="Olson A."/>
            <person name="Aerts A."/>
            <person name="Asiegbu F."/>
            <person name="Belbahri L."/>
            <person name="Bouzid O."/>
            <person name="Broberg A."/>
            <person name="Canback B."/>
            <person name="Coutinho P.M."/>
            <person name="Cullen D."/>
            <person name="Dalman K."/>
            <person name="Deflorio G."/>
            <person name="van Diepen L.T."/>
            <person name="Dunand C."/>
            <person name="Duplessis S."/>
            <person name="Durling M."/>
            <person name="Gonthier P."/>
            <person name="Grimwood J."/>
            <person name="Fossdal C.G."/>
            <person name="Hansson D."/>
            <person name="Henrissat B."/>
            <person name="Hietala A."/>
            <person name="Himmelstrand K."/>
            <person name="Hoffmeister D."/>
            <person name="Hogberg N."/>
            <person name="James T.Y."/>
            <person name="Karlsson M."/>
            <person name="Kohler A."/>
            <person name="Kues U."/>
            <person name="Lee Y.H."/>
            <person name="Lin Y.C."/>
            <person name="Lind M."/>
            <person name="Lindquist E."/>
            <person name="Lombard V."/>
            <person name="Lucas S."/>
            <person name="Lunden K."/>
            <person name="Morin E."/>
            <person name="Murat C."/>
            <person name="Park J."/>
            <person name="Raffaello T."/>
            <person name="Rouze P."/>
            <person name="Salamov A."/>
            <person name="Schmutz J."/>
            <person name="Solheim H."/>
            <person name="Stahlberg J."/>
            <person name="Velez H."/>
            <person name="de Vries R.P."/>
            <person name="Wiebenga A."/>
            <person name="Woodward S."/>
            <person name="Yakovlev I."/>
            <person name="Garbelotto M."/>
            <person name="Martin F."/>
            <person name="Grigoriev I.V."/>
            <person name="Stenlid J."/>
        </authorList>
    </citation>
    <scope>NUCLEOTIDE SEQUENCE [LARGE SCALE GENOMIC DNA]</scope>
    <source>
        <strain evidence="5 6">TC 32-1</strain>
    </source>
</reference>
<dbReference type="PANTHER" id="PTHR42879:SF2">
    <property type="entry name" value="3-OXOACYL-[ACYL-CARRIER-PROTEIN] REDUCTASE FABG"/>
    <property type="match status" value="1"/>
</dbReference>
<dbReference type="InterPro" id="IPR002347">
    <property type="entry name" value="SDR_fam"/>
</dbReference>
<gene>
    <name evidence="5" type="ORF">HETIRDRAFT_106091</name>
</gene>
<dbReference type="PRINTS" id="PR00081">
    <property type="entry name" value="GDHRDH"/>
</dbReference>
<sequence>MTSRGVALVTGAARGIGRTIARRLADDGYDIAINDPKSSLSELDNVTKEIGSKGRNVVRITADITEEVQVKEMIPFVVEKLGGLDVMVANAGICPLSPLVETSSELLDNAMAVNVRGTMLCYKYAAKQMIAQGRGGRIVGASSVAGKRPFLLGSAYVASKFAVRGLTQVAAMELGKHGITVNAYAPGFIKTEMLEDVERSMNMEPGAFVEASISTLAIPRLGETEDIAELVSFLVSKKAGYITGQTFSSDGGWL</sequence>
<dbReference type="Proteomes" id="UP000030671">
    <property type="component" value="Unassembled WGS sequence"/>
</dbReference>
<protein>
    <recommendedName>
        <fullName evidence="2">3-oxoacyl-[acyl-carrier-protein] reductase</fullName>
        <ecNumber evidence="2">1.1.1.100</ecNumber>
    </recommendedName>
</protein>
<dbReference type="HOGENOM" id="CLU_010194_1_0_1"/>
<dbReference type="OrthoDB" id="498125at2759"/>
<evidence type="ECO:0000313" key="6">
    <source>
        <dbReference type="Proteomes" id="UP000030671"/>
    </source>
</evidence>
<dbReference type="EMBL" id="KI925464">
    <property type="protein sequence ID" value="ETW76659.1"/>
    <property type="molecule type" value="Genomic_DNA"/>
</dbReference>